<keyword evidence="2" id="KW-1133">Transmembrane helix</keyword>
<dbReference type="PANTHER" id="PTHR40465:SF1">
    <property type="entry name" value="DUF6534 DOMAIN-CONTAINING PROTEIN"/>
    <property type="match status" value="1"/>
</dbReference>
<dbReference type="Proteomes" id="UP001203297">
    <property type="component" value="Unassembled WGS sequence"/>
</dbReference>
<evidence type="ECO:0000256" key="2">
    <source>
        <dbReference type="SAM" id="Phobius"/>
    </source>
</evidence>
<organism evidence="4 5">
    <name type="scientific">Multifurca ochricompacta</name>
    <dbReference type="NCBI Taxonomy" id="376703"/>
    <lineage>
        <taxon>Eukaryota</taxon>
        <taxon>Fungi</taxon>
        <taxon>Dikarya</taxon>
        <taxon>Basidiomycota</taxon>
        <taxon>Agaricomycotina</taxon>
        <taxon>Agaricomycetes</taxon>
        <taxon>Russulales</taxon>
        <taxon>Russulaceae</taxon>
        <taxon>Multifurca</taxon>
    </lineage>
</organism>
<evidence type="ECO:0000313" key="5">
    <source>
        <dbReference type="Proteomes" id="UP001203297"/>
    </source>
</evidence>
<keyword evidence="5" id="KW-1185">Reference proteome</keyword>
<keyword evidence="2" id="KW-0472">Membrane</keyword>
<feature type="domain" description="DUF6534" evidence="3">
    <location>
        <begin position="167"/>
        <end position="252"/>
    </location>
</feature>
<evidence type="ECO:0000256" key="1">
    <source>
        <dbReference type="SAM" id="MobiDB-lite"/>
    </source>
</evidence>
<dbReference type="PANTHER" id="PTHR40465">
    <property type="entry name" value="CHROMOSOME 1, WHOLE GENOME SHOTGUN SEQUENCE"/>
    <property type="match status" value="1"/>
</dbReference>
<protein>
    <recommendedName>
        <fullName evidence="3">DUF6534 domain-containing protein</fullName>
    </recommendedName>
</protein>
<name>A0AAD4M210_9AGAM</name>
<dbReference type="InterPro" id="IPR045339">
    <property type="entry name" value="DUF6534"/>
</dbReference>
<feature type="compositionally biased region" description="Basic and acidic residues" evidence="1">
    <location>
        <begin position="298"/>
        <end position="310"/>
    </location>
</feature>
<comment type="caution">
    <text evidence="4">The sequence shown here is derived from an EMBL/GenBank/DDBJ whole genome shotgun (WGS) entry which is preliminary data.</text>
</comment>
<sequence length="316" mass="34924">MSTFLDSLLGAFLIGVILSSIIYGITWLQVYLYYSQHCSRDGVFLKSFVAMLTVLDTVHLVLLCHGLYAAAVTNFGNYLANLHAPWTLVVQCIVGVAATTCIQQFYALRVYQLSQRKNIIIPIAISTISVTEFGFSVAFATRSLEIGSFAKNTPSLPYGVSTLALEVICGAFITVSMVYYILQQRSGIRRTNRVLKLVTLYIINSGALNLVFATTCLITYVHYPKTLIYAPFFFILIRLYPCSFMTILNSRVNVRSRLRGEGPTIVTITHEQITDRSPLTSSKPGHDSSGDAMAMASKARERRTAEKAVGLDEGVI</sequence>
<feature type="transmembrane region" description="Helical" evidence="2">
    <location>
        <begin position="12"/>
        <end position="34"/>
    </location>
</feature>
<proteinExistence type="predicted"/>
<feature type="transmembrane region" description="Helical" evidence="2">
    <location>
        <begin position="43"/>
        <end position="68"/>
    </location>
</feature>
<feature type="transmembrane region" description="Helical" evidence="2">
    <location>
        <begin position="194"/>
        <end position="221"/>
    </location>
</feature>
<reference evidence="4" key="1">
    <citation type="journal article" date="2022" name="New Phytol.">
        <title>Evolutionary transition to the ectomycorrhizal habit in the genomes of a hyperdiverse lineage of mushroom-forming fungi.</title>
        <authorList>
            <person name="Looney B."/>
            <person name="Miyauchi S."/>
            <person name="Morin E."/>
            <person name="Drula E."/>
            <person name="Courty P.E."/>
            <person name="Kohler A."/>
            <person name="Kuo A."/>
            <person name="LaButti K."/>
            <person name="Pangilinan J."/>
            <person name="Lipzen A."/>
            <person name="Riley R."/>
            <person name="Andreopoulos W."/>
            <person name="He G."/>
            <person name="Johnson J."/>
            <person name="Nolan M."/>
            <person name="Tritt A."/>
            <person name="Barry K.W."/>
            <person name="Grigoriev I.V."/>
            <person name="Nagy L.G."/>
            <person name="Hibbett D."/>
            <person name="Henrissat B."/>
            <person name="Matheny P.B."/>
            <person name="Labbe J."/>
            <person name="Martin F.M."/>
        </authorList>
    </citation>
    <scope>NUCLEOTIDE SEQUENCE</scope>
    <source>
        <strain evidence="4">BPL690</strain>
    </source>
</reference>
<dbReference type="EMBL" id="WTXG01000036">
    <property type="protein sequence ID" value="KAI0297491.1"/>
    <property type="molecule type" value="Genomic_DNA"/>
</dbReference>
<feature type="transmembrane region" description="Helical" evidence="2">
    <location>
        <begin position="227"/>
        <end position="248"/>
    </location>
</feature>
<feature type="transmembrane region" description="Helical" evidence="2">
    <location>
        <begin position="119"/>
        <end position="140"/>
    </location>
</feature>
<dbReference type="AlphaFoldDB" id="A0AAD4M210"/>
<feature type="transmembrane region" description="Helical" evidence="2">
    <location>
        <begin position="160"/>
        <end position="182"/>
    </location>
</feature>
<feature type="transmembrane region" description="Helical" evidence="2">
    <location>
        <begin position="88"/>
        <end position="107"/>
    </location>
</feature>
<feature type="region of interest" description="Disordered" evidence="1">
    <location>
        <begin position="276"/>
        <end position="316"/>
    </location>
</feature>
<accession>A0AAD4M210</accession>
<evidence type="ECO:0000259" key="3">
    <source>
        <dbReference type="Pfam" id="PF20152"/>
    </source>
</evidence>
<dbReference type="Pfam" id="PF20152">
    <property type="entry name" value="DUF6534"/>
    <property type="match status" value="1"/>
</dbReference>
<gene>
    <name evidence="4" type="ORF">B0F90DRAFT_887747</name>
</gene>
<evidence type="ECO:0000313" key="4">
    <source>
        <dbReference type="EMBL" id="KAI0297491.1"/>
    </source>
</evidence>
<keyword evidence="2" id="KW-0812">Transmembrane</keyword>